<accession>A0A0F2LWE6</accession>
<sequence>MQVEARLRRPWPNQRNVLVGVAVRKQCRHPGTQQTGDAVGWLESNGRGKRQDDSEARPRLQCVRSDVSEIDADLGEGKDKNRSVDSGRPTAAHGRDDTWDMLVSAGRSVENKGRKAMVLDAVLAAVLAEGRLDSFKVAHEEGAA</sequence>
<dbReference type="GeneID" id="27667646"/>
<evidence type="ECO:0000313" key="2">
    <source>
        <dbReference type="EMBL" id="KJR81154.1"/>
    </source>
</evidence>
<feature type="compositionally biased region" description="Basic and acidic residues" evidence="1">
    <location>
        <begin position="75"/>
        <end position="85"/>
    </location>
</feature>
<proteinExistence type="predicted"/>
<dbReference type="KEGG" id="ssck:SPSK_05627"/>
<dbReference type="EMBL" id="AXCR01000012">
    <property type="protein sequence ID" value="KJR81154.1"/>
    <property type="molecule type" value="Genomic_DNA"/>
</dbReference>
<feature type="region of interest" description="Disordered" evidence="1">
    <location>
        <begin position="29"/>
        <end position="98"/>
    </location>
</feature>
<dbReference type="AlphaFoldDB" id="A0A0F2LWE6"/>
<dbReference type="VEuPathDB" id="FungiDB:SPSK_05627"/>
<name>A0A0F2LWE6_SPOSC</name>
<feature type="compositionally biased region" description="Basic and acidic residues" evidence="1">
    <location>
        <begin position="49"/>
        <end position="58"/>
    </location>
</feature>
<organism evidence="2 3">
    <name type="scientific">Sporothrix schenckii 1099-18</name>
    <dbReference type="NCBI Taxonomy" id="1397361"/>
    <lineage>
        <taxon>Eukaryota</taxon>
        <taxon>Fungi</taxon>
        <taxon>Dikarya</taxon>
        <taxon>Ascomycota</taxon>
        <taxon>Pezizomycotina</taxon>
        <taxon>Sordariomycetes</taxon>
        <taxon>Sordariomycetidae</taxon>
        <taxon>Ophiostomatales</taxon>
        <taxon>Ophiostomataceae</taxon>
        <taxon>Sporothrix</taxon>
    </lineage>
</organism>
<comment type="caution">
    <text evidence="2">The sequence shown here is derived from an EMBL/GenBank/DDBJ whole genome shotgun (WGS) entry which is preliminary data.</text>
</comment>
<dbReference type="RefSeq" id="XP_016583830.1">
    <property type="nucleotide sequence ID" value="XM_016732369.1"/>
</dbReference>
<gene>
    <name evidence="2" type="ORF">SPSK_05627</name>
</gene>
<evidence type="ECO:0000256" key="1">
    <source>
        <dbReference type="SAM" id="MobiDB-lite"/>
    </source>
</evidence>
<reference evidence="2 3" key="1">
    <citation type="journal article" date="2014" name="BMC Genomics">
        <title>Comparative genomics of the major fungal agents of human and animal Sporotrichosis: Sporothrix schenckii and Sporothrix brasiliensis.</title>
        <authorList>
            <person name="Teixeira M.M."/>
            <person name="de Almeida L.G."/>
            <person name="Kubitschek-Barreira P."/>
            <person name="Alves F.L."/>
            <person name="Kioshima E.S."/>
            <person name="Abadio A.K."/>
            <person name="Fernandes L."/>
            <person name="Derengowski L.S."/>
            <person name="Ferreira K.S."/>
            <person name="Souza R.C."/>
            <person name="Ruiz J.C."/>
            <person name="de Andrade N.C."/>
            <person name="Paes H.C."/>
            <person name="Nicola A.M."/>
            <person name="Albuquerque P."/>
            <person name="Gerber A.L."/>
            <person name="Martins V.P."/>
            <person name="Peconick L.D."/>
            <person name="Neto A.V."/>
            <person name="Chaucanez C.B."/>
            <person name="Silva P.A."/>
            <person name="Cunha O.L."/>
            <person name="de Oliveira F.F."/>
            <person name="dos Santos T.C."/>
            <person name="Barros A.L."/>
            <person name="Soares M.A."/>
            <person name="de Oliveira L.M."/>
            <person name="Marini M.M."/>
            <person name="Villalobos-Duno H."/>
            <person name="Cunha M.M."/>
            <person name="de Hoog S."/>
            <person name="da Silveira J.F."/>
            <person name="Henrissat B."/>
            <person name="Nino-Vega G.A."/>
            <person name="Cisalpino P.S."/>
            <person name="Mora-Montes H.M."/>
            <person name="Almeida S.R."/>
            <person name="Stajich J.E."/>
            <person name="Lopes-Bezerra L.M."/>
            <person name="Vasconcelos A.T."/>
            <person name="Felipe M.S."/>
        </authorList>
    </citation>
    <scope>NUCLEOTIDE SEQUENCE [LARGE SCALE GENOMIC DNA]</scope>
    <source>
        <strain evidence="2 3">1099-18</strain>
    </source>
</reference>
<reference evidence="2 3" key="2">
    <citation type="journal article" date="2015" name="Eukaryot. Cell">
        <title>Asexual propagation of a virulent clone complex in a human and feline outbreak of sporotrichosis.</title>
        <authorList>
            <person name="Teixeira Mde M."/>
            <person name="Rodrigues A.M."/>
            <person name="Tsui C.K."/>
            <person name="de Almeida L.G."/>
            <person name="Van Diepeningen A.D."/>
            <person name="van den Ende B.G."/>
            <person name="Fernandes G.F."/>
            <person name="Kano R."/>
            <person name="Hamelin R.C."/>
            <person name="Lopes-Bezerra L.M."/>
            <person name="Vasconcelos A.T."/>
            <person name="de Hoog S."/>
            <person name="de Camargo Z.P."/>
            <person name="Felipe M.S."/>
        </authorList>
    </citation>
    <scope>NUCLEOTIDE SEQUENCE [LARGE SCALE GENOMIC DNA]</scope>
    <source>
        <strain evidence="2 3">1099-18</strain>
    </source>
</reference>
<dbReference type="Proteomes" id="UP000033710">
    <property type="component" value="Unassembled WGS sequence"/>
</dbReference>
<evidence type="ECO:0000313" key="3">
    <source>
        <dbReference type="Proteomes" id="UP000033710"/>
    </source>
</evidence>
<protein>
    <submittedName>
        <fullName evidence="2">Uncharacterized protein</fullName>
    </submittedName>
</protein>